<dbReference type="CDD" id="cd01392">
    <property type="entry name" value="HTH_LacI"/>
    <property type="match status" value="1"/>
</dbReference>
<sequence length="359" mass="39097">MRRKLTLKDVSRESGLSTFTVSRALAGAEGVSKESREAVLRVAEEMGYVPNLAAQKLRGVASSTIAVITAGTSNAYYLDMMNGIQAVAQDMDQTVVLTDIAIGGVYDIGRERQTIQRLLEGRVGGVISTLTLLPESVKRLEDWEIPIVFVDSSPPEELPYVPSVTTDNYNASLLVGAHLQSHAFQDWLLLVYPPIWSSRKERERGLRDAAAKAGATIEVVEAGNNAASASKALRDCLGRRGGRLPDILIAGNNPILLGAFQVARERNTIIPDNMAMVCFDDFPFAPYLDPPVTVLNERSEEIGRLSAHMLTEIMSAQIEARKAGKPAAPIYTNEHQLQVPVDLVVRRSCGCPDPTRSRS</sequence>
<evidence type="ECO:0000256" key="1">
    <source>
        <dbReference type="ARBA" id="ARBA00023015"/>
    </source>
</evidence>
<dbReference type="PANTHER" id="PTHR30146">
    <property type="entry name" value="LACI-RELATED TRANSCRIPTIONAL REPRESSOR"/>
    <property type="match status" value="1"/>
</dbReference>
<evidence type="ECO:0000259" key="4">
    <source>
        <dbReference type="PROSITE" id="PS50932"/>
    </source>
</evidence>
<dbReference type="Proteomes" id="UP000664122">
    <property type="component" value="Unassembled WGS sequence"/>
</dbReference>
<comment type="caution">
    <text evidence="5">The sequence shown here is derived from an EMBL/GenBank/DDBJ whole genome shotgun (WGS) entry which is preliminary data.</text>
</comment>
<dbReference type="Pfam" id="PF00532">
    <property type="entry name" value="Peripla_BP_1"/>
    <property type="match status" value="1"/>
</dbReference>
<proteinExistence type="predicted"/>
<evidence type="ECO:0000313" key="5">
    <source>
        <dbReference type="EMBL" id="MBO0663095.1"/>
    </source>
</evidence>
<dbReference type="InterPro" id="IPR010982">
    <property type="entry name" value="Lambda_DNA-bd_dom_sf"/>
</dbReference>
<dbReference type="CDD" id="cd06267">
    <property type="entry name" value="PBP1_LacI_sugar_binding-like"/>
    <property type="match status" value="1"/>
</dbReference>
<dbReference type="Gene3D" id="3.40.50.2300">
    <property type="match status" value="2"/>
</dbReference>
<dbReference type="PANTHER" id="PTHR30146:SF109">
    <property type="entry name" value="HTH-TYPE TRANSCRIPTIONAL REGULATOR GALS"/>
    <property type="match status" value="1"/>
</dbReference>
<keyword evidence="6" id="KW-1185">Reference proteome</keyword>
<evidence type="ECO:0000313" key="6">
    <source>
        <dbReference type="Proteomes" id="UP000664122"/>
    </source>
</evidence>
<dbReference type="InterPro" id="IPR028082">
    <property type="entry name" value="Peripla_BP_I"/>
</dbReference>
<dbReference type="SUPFAM" id="SSF47413">
    <property type="entry name" value="lambda repressor-like DNA-binding domains"/>
    <property type="match status" value="1"/>
</dbReference>
<dbReference type="Pfam" id="PF00356">
    <property type="entry name" value="LacI"/>
    <property type="match status" value="1"/>
</dbReference>
<accession>A0A939JUE4</accession>
<dbReference type="SMART" id="SM00354">
    <property type="entry name" value="HTH_LACI"/>
    <property type="match status" value="1"/>
</dbReference>
<dbReference type="GO" id="GO:0003700">
    <property type="term" value="F:DNA-binding transcription factor activity"/>
    <property type="evidence" value="ECO:0007669"/>
    <property type="project" value="TreeGrafter"/>
</dbReference>
<feature type="domain" description="HTH lacI-type" evidence="4">
    <location>
        <begin position="5"/>
        <end position="59"/>
    </location>
</feature>
<dbReference type="SUPFAM" id="SSF53822">
    <property type="entry name" value="Periplasmic binding protein-like I"/>
    <property type="match status" value="1"/>
</dbReference>
<keyword evidence="3" id="KW-0804">Transcription</keyword>
<evidence type="ECO:0000256" key="2">
    <source>
        <dbReference type="ARBA" id="ARBA00023125"/>
    </source>
</evidence>
<evidence type="ECO:0000256" key="3">
    <source>
        <dbReference type="ARBA" id="ARBA00023163"/>
    </source>
</evidence>
<dbReference type="GO" id="GO:0000976">
    <property type="term" value="F:transcription cis-regulatory region binding"/>
    <property type="evidence" value="ECO:0007669"/>
    <property type="project" value="TreeGrafter"/>
</dbReference>
<keyword evidence="2 5" id="KW-0238">DNA-binding</keyword>
<organism evidence="5 6">
    <name type="scientific">Jiella flava</name>
    <dbReference type="NCBI Taxonomy" id="2816857"/>
    <lineage>
        <taxon>Bacteria</taxon>
        <taxon>Pseudomonadati</taxon>
        <taxon>Pseudomonadota</taxon>
        <taxon>Alphaproteobacteria</taxon>
        <taxon>Hyphomicrobiales</taxon>
        <taxon>Aurantimonadaceae</taxon>
        <taxon>Jiella</taxon>
    </lineage>
</organism>
<gene>
    <name evidence="5" type="ORF">J1C48_10950</name>
</gene>
<dbReference type="AlphaFoldDB" id="A0A939JUE4"/>
<name>A0A939JUE4_9HYPH</name>
<reference evidence="5" key="1">
    <citation type="submission" date="2021-03" db="EMBL/GenBank/DDBJ databases">
        <title>Whole genome sequence of Jiella sp. CQZ9-1.</title>
        <authorList>
            <person name="Tuo L."/>
        </authorList>
    </citation>
    <scope>NUCLEOTIDE SEQUENCE</scope>
    <source>
        <strain evidence="5">CQZ9-1</strain>
    </source>
</reference>
<keyword evidence="1" id="KW-0805">Transcription regulation</keyword>
<dbReference type="PROSITE" id="PS50932">
    <property type="entry name" value="HTH_LACI_2"/>
    <property type="match status" value="1"/>
</dbReference>
<dbReference type="InterPro" id="IPR001761">
    <property type="entry name" value="Peripla_BP/Lac1_sug-bd_dom"/>
</dbReference>
<dbReference type="EMBL" id="JAFMPP010000008">
    <property type="protein sequence ID" value="MBO0663095.1"/>
    <property type="molecule type" value="Genomic_DNA"/>
</dbReference>
<protein>
    <submittedName>
        <fullName evidence="5">LacI family DNA-binding transcriptional regulator</fullName>
    </submittedName>
</protein>
<dbReference type="Gene3D" id="1.10.260.40">
    <property type="entry name" value="lambda repressor-like DNA-binding domains"/>
    <property type="match status" value="1"/>
</dbReference>
<dbReference type="InterPro" id="IPR000843">
    <property type="entry name" value="HTH_LacI"/>
</dbReference>